<feature type="domain" description="BHLH" evidence="9">
    <location>
        <begin position="1"/>
        <end position="41"/>
    </location>
</feature>
<name>G9HZT0_THEDO</name>
<dbReference type="EMBL" id="JN416986">
    <property type="protein sequence ID" value="AEW22978.1"/>
    <property type="molecule type" value="mRNA"/>
</dbReference>
<gene>
    <name evidence="10" type="primary">Met</name>
</gene>
<evidence type="ECO:0000256" key="4">
    <source>
        <dbReference type="ARBA" id="ARBA00023125"/>
    </source>
</evidence>
<dbReference type="NCBIfam" id="TIGR00229">
    <property type="entry name" value="sensory_box"/>
    <property type="match status" value="1"/>
</dbReference>
<dbReference type="PROSITE" id="PS50888">
    <property type="entry name" value="BHLH"/>
    <property type="match status" value="1"/>
</dbReference>
<keyword evidence="6" id="KW-0539">Nucleus</keyword>
<dbReference type="InterPro" id="IPR013767">
    <property type="entry name" value="PAS_fold"/>
</dbReference>
<dbReference type="SMART" id="SM00086">
    <property type="entry name" value="PAC"/>
    <property type="match status" value="1"/>
</dbReference>
<feature type="compositionally biased region" description="Low complexity" evidence="7">
    <location>
        <begin position="132"/>
        <end position="173"/>
    </location>
</feature>
<dbReference type="CDD" id="cd00130">
    <property type="entry name" value="PAS"/>
    <property type="match status" value="2"/>
</dbReference>
<dbReference type="InterPro" id="IPR035965">
    <property type="entry name" value="PAS-like_dom_sf"/>
</dbReference>
<keyword evidence="3" id="KW-0805">Transcription regulation</keyword>
<organism evidence="10">
    <name type="scientific">Thermobia domestica</name>
    <name type="common">Firebrat</name>
    <name type="synonym">Lepisma domestica</name>
    <dbReference type="NCBI Taxonomy" id="89055"/>
    <lineage>
        <taxon>Eukaryota</taxon>
        <taxon>Metazoa</taxon>
        <taxon>Ecdysozoa</taxon>
        <taxon>Arthropoda</taxon>
        <taxon>Hexapoda</taxon>
        <taxon>Insecta</taxon>
        <taxon>Zygentoma</taxon>
        <taxon>Lepismatidae</taxon>
        <taxon>Thermobia</taxon>
    </lineage>
</organism>
<dbReference type="InterPro" id="IPR000014">
    <property type="entry name" value="PAS"/>
</dbReference>
<dbReference type="GO" id="GO:0005634">
    <property type="term" value="C:nucleus"/>
    <property type="evidence" value="ECO:0007669"/>
    <property type="project" value="UniProtKB-SubCell"/>
</dbReference>
<keyword evidence="4" id="KW-0238">DNA-binding</keyword>
<evidence type="ECO:0000256" key="6">
    <source>
        <dbReference type="ARBA" id="ARBA00023242"/>
    </source>
</evidence>
<dbReference type="CDD" id="cd11391">
    <property type="entry name" value="bHLH_PAS"/>
    <property type="match status" value="1"/>
</dbReference>
<dbReference type="GO" id="GO:0005737">
    <property type="term" value="C:cytoplasm"/>
    <property type="evidence" value="ECO:0007669"/>
    <property type="project" value="InterPro"/>
</dbReference>
<dbReference type="PRINTS" id="PR00785">
    <property type="entry name" value="NCTRNSLOCATR"/>
</dbReference>
<protein>
    <submittedName>
        <fullName evidence="10">Methoprene-tolerant protein</fullName>
    </submittedName>
</protein>
<feature type="non-terminal residue" evidence="10">
    <location>
        <position position="516"/>
    </location>
</feature>
<evidence type="ECO:0000313" key="10">
    <source>
        <dbReference type="EMBL" id="AEW22978.1"/>
    </source>
</evidence>
<dbReference type="PANTHER" id="PTHR23042">
    <property type="entry name" value="CIRCADIAN PROTEIN CLOCK/ARNT/BMAL/PAS"/>
    <property type="match status" value="1"/>
</dbReference>
<dbReference type="GO" id="GO:0003677">
    <property type="term" value="F:DNA binding"/>
    <property type="evidence" value="ECO:0007669"/>
    <property type="project" value="UniProtKB-KW"/>
</dbReference>
<feature type="region of interest" description="Disordered" evidence="7">
    <location>
        <begin position="111"/>
        <end position="181"/>
    </location>
</feature>
<dbReference type="InterPro" id="IPR011598">
    <property type="entry name" value="bHLH_dom"/>
</dbReference>
<dbReference type="PROSITE" id="PS50112">
    <property type="entry name" value="PAS"/>
    <property type="match status" value="2"/>
</dbReference>
<accession>G9HZT0</accession>
<dbReference type="GO" id="GO:0046983">
    <property type="term" value="F:protein dimerization activity"/>
    <property type="evidence" value="ECO:0007669"/>
    <property type="project" value="InterPro"/>
</dbReference>
<feature type="domain" description="PAS" evidence="8">
    <location>
        <begin position="66"/>
        <end position="130"/>
    </location>
</feature>
<dbReference type="InterPro" id="IPR050933">
    <property type="entry name" value="Circadian_TF"/>
</dbReference>
<dbReference type="GO" id="GO:0003700">
    <property type="term" value="F:DNA-binding transcription factor activity"/>
    <property type="evidence" value="ECO:0007669"/>
    <property type="project" value="InterPro"/>
</dbReference>
<feature type="non-terminal residue" evidence="10">
    <location>
        <position position="1"/>
    </location>
</feature>
<dbReference type="InterPro" id="IPR001610">
    <property type="entry name" value="PAC"/>
</dbReference>
<evidence type="ECO:0000259" key="8">
    <source>
        <dbReference type="PROSITE" id="PS50112"/>
    </source>
</evidence>
<dbReference type="InterPro" id="IPR036638">
    <property type="entry name" value="HLH_DNA-bd_sf"/>
</dbReference>
<dbReference type="SUPFAM" id="SSF55785">
    <property type="entry name" value="PYP-like sensor domain (PAS domain)"/>
    <property type="match status" value="2"/>
</dbReference>
<feature type="region of interest" description="Disordered" evidence="7">
    <location>
        <begin position="211"/>
        <end position="230"/>
    </location>
</feature>
<evidence type="ECO:0000256" key="2">
    <source>
        <dbReference type="ARBA" id="ARBA00022737"/>
    </source>
</evidence>
<evidence type="ECO:0000256" key="1">
    <source>
        <dbReference type="ARBA" id="ARBA00004123"/>
    </source>
</evidence>
<dbReference type="Gene3D" id="4.10.280.10">
    <property type="entry name" value="Helix-loop-helix DNA-binding domain"/>
    <property type="match status" value="1"/>
</dbReference>
<dbReference type="GO" id="GO:0045944">
    <property type="term" value="P:positive regulation of transcription by RNA polymerase II"/>
    <property type="evidence" value="ECO:0007669"/>
    <property type="project" value="UniProtKB-ARBA"/>
</dbReference>
<comment type="subcellular location">
    <subcellularLocation>
        <location evidence="1">Nucleus</location>
    </subcellularLocation>
</comment>
<sequence length="516" mass="57297">RDKLNMYINELATLVPMVASSTKRMDQTSILRLSATFLRMHRTLNSTEFQMQLLPSYLELANISQQMLEDMEGFMLIVTSSGKIVFISEMVEKLLGHTQMDLMGQSIYGITHPDDHSEMRMNLSANNDDSDSSSTDSQSGDDSSSEDASASPQSESSPRPSETSSSPAATTSDPCQTNQRRSFYVRLAEKAVSRGDPSRYELIHIVGHLRVPPRPEATPSTQSRRRQREPVTSMNDYVLVGVGRLVRDRRITELSLMEAVKDEYVTRHLLDGRIIYVDHRISVVAGYLAEEVSGLSAFNFMHAEDSRWTMIALRQMYGSADGCGNSCYRLLAKNGQFIYLRTHGYLEFDKNTQKVESFICVNTLVSDEEGEQGIQDMRDRYSPFIAFQQQGALPGIPEPEKVNSPEMGTNNNVMTDGNSVQQLVEQILSPVCIEERCSPAPLPDTQYVKAALYAKSLPPASLQATKAGIPLQTQITGRSPKPTTPEPVAATDVPSVVHPPPPQQTMNVEVEQDSTC</sequence>
<reference evidence="10" key="1">
    <citation type="journal article" date="2011" name="PLoS ONE">
        <title>Common and distinct roles of juvenile hormone signaling genes in metamorphosis of holometabolous and hemimetabolous insects.</title>
        <authorList>
            <person name="Konopova B."/>
            <person name="Smykal V."/>
            <person name="Jindra M."/>
        </authorList>
    </citation>
    <scope>NUCLEOTIDE SEQUENCE</scope>
</reference>
<dbReference type="AlphaFoldDB" id="G9HZT0"/>
<dbReference type="InterPro" id="IPR001067">
    <property type="entry name" value="Nuc_translocat"/>
</dbReference>
<evidence type="ECO:0000256" key="3">
    <source>
        <dbReference type="ARBA" id="ARBA00023015"/>
    </source>
</evidence>
<keyword evidence="2" id="KW-0677">Repeat</keyword>
<dbReference type="SMART" id="SM00091">
    <property type="entry name" value="PAS"/>
    <property type="match status" value="2"/>
</dbReference>
<dbReference type="Gene3D" id="3.30.450.20">
    <property type="entry name" value="PAS domain"/>
    <property type="match status" value="2"/>
</dbReference>
<dbReference type="Pfam" id="PF00989">
    <property type="entry name" value="PAS"/>
    <property type="match status" value="1"/>
</dbReference>
<evidence type="ECO:0000256" key="7">
    <source>
        <dbReference type="SAM" id="MobiDB-lite"/>
    </source>
</evidence>
<dbReference type="Pfam" id="PF14598">
    <property type="entry name" value="PAS_11"/>
    <property type="match status" value="1"/>
</dbReference>
<feature type="domain" description="PAS" evidence="8">
    <location>
        <begin position="271"/>
        <end position="305"/>
    </location>
</feature>
<evidence type="ECO:0000259" key="9">
    <source>
        <dbReference type="PROSITE" id="PS50888"/>
    </source>
</evidence>
<feature type="region of interest" description="Disordered" evidence="7">
    <location>
        <begin position="474"/>
        <end position="516"/>
    </location>
</feature>
<proteinExistence type="evidence at transcript level"/>
<keyword evidence="5" id="KW-0804">Transcription</keyword>
<dbReference type="GO" id="GO:0005667">
    <property type="term" value="C:transcription regulator complex"/>
    <property type="evidence" value="ECO:0007669"/>
    <property type="project" value="InterPro"/>
</dbReference>
<evidence type="ECO:0000256" key="5">
    <source>
        <dbReference type="ARBA" id="ARBA00023163"/>
    </source>
</evidence>